<accession>A0A1D1ZJU3</accession>
<gene>
    <name evidence="6" type="primary">NRPE1_3</name>
    <name evidence="6" type="ORF">g.45251</name>
</gene>
<keyword evidence="6" id="KW-0804">Transcription</keyword>
<dbReference type="GO" id="GO:0009507">
    <property type="term" value="C:chloroplast"/>
    <property type="evidence" value="ECO:0007669"/>
    <property type="project" value="UniProtKB-SubCell"/>
</dbReference>
<sequence>MAAPAAAAALILRGGTTCRLRLPLFSATTQRSRFFHAVAGACSPREGSTATSTPNATVEFDASGGQSQDSSEKMASLCGDLLENKRYREEEASILKDIEPIRELTKKILHSERYRDGECLNDDDEKAVVENLLVYHPHSEDKIGCGIDSIMVDRHPQFRYSRCLFVVRTDGVYIDFSYQKCLREYIRIKYPTSAEKFIRKHFKRT</sequence>
<reference evidence="6" key="1">
    <citation type="submission" date="2015-07" db="EMBL/GenBank/DDBJ databases">
        <title>Transcriptome Assembly of Anthurium amnicola.</title>
        <authorList>
            <person name="Suzuki J."/>
        </authorList>
    </citation>
    <scope>NUCLEOTIDE SEQUENCE</scope>
</reference>
<dbReference type="AlphaFoldDB" id="A0A1D1ZJU3"/>
<keyword evidence="3" id="KW-0934">Plastid</keyword>
<dbReference type="Gene3D" id="3.10.450.40">
    <property type="match status" value="1"/>
</dbReference>
<keyword evidence="4" id="KW-0809">Transit peptide</keyword>
<dbReference type="PANTHER" id="PTHR33415:SF4">
    <property type="entry name" value="DCL PROTEIN (DUF3223)"/>
    <property type="match status" value="1"/>
</dbReference>
<organism evidence="6">
    <name type="scientific">Anthurium amnicola</name>
    <dbReference type="NCBI Taxonomy" id="1678845"/>
    <lineage>
        <taxon>Eukaryota</taxon>
        <taxon>Viridiplantae</taxon>
        <taxon>Streptophyta</taxon>
        <taxon>Embryophyta</taxon>
        <taxon>Tracheophyta</taxon>
        <taxon>Spermatophyta</taxon>
        <taxon>Magnoliopsida</taxon>
        <taxon>Liliopsida</taxon>
        <taxon>Araceae</taxon>
        <taxon>Pothoideae</taxon>
        <taxon>Potheae</taxon>
        <taxon>Anthurium</taxon>
    </lineage>
</organism>
<keyword evidence="2" id="KW-0150">Chloroplast</keyword>
<evidence type="ECO:0000256" key="3">
    <source>
        <dbReference type="ARBA" id="ARBA00022640"/>
    </source>
</evidence>
<comment type="subcellular location">
    <subcellularLocation>
        <location evidence="1">Plastid</location>
        <location evidence="1">Chloroplast</location>
    </subcellularLocation>
</comment>
<evidence type="ECO:0000313" key="6">
    <source>
        <dbReference type="EMBL" id="JAT67089.1"/>
    </source>
</evidence>
<keyword evidence="6" id="KW-0240">DNA-directed RNA polymerase</keyword>
<evidence type="ECO:0000256" key="4">
    <source>
        <dbReference type="ARBA" id="ARBA00022946"/>
    </source>
</evidence>
<dbReference type="Pfam" id="PF11523">
    <property type="entry name" value="DUF3223"/>
    <property type="match status" value="1"/>
</dbReference>
<dbReference type="GO" id="GO:0009658">
    <property type="term" value="P:chloroplast organization"/>
    <property type="evidence" value="ECO:0007669"/>
    <property type="project" value="TreeGrafter"/>
</dbReference>
<evidence type="ECO:0000256" key="5">
    <source>
        <dbReference type="SAM" id="MobiDB-lite"/>
    </source>
</evidence>
<dbReference type="GO" id="GO:1901259">
    <property type="term" value="P:chloroplast rRNA processing"/>
    <property type="evidence" value="ECO:0007669"/>
    <property type="project" value="UniProtKB-ARBA"/>
</dbReference>
<name>A0A1D1ZJU3_9ARAE</name>
<dbReference type="EMBL" id="GDJX01000847">
    <property type="protein sequence ID" value="JAT67089.1"/>
    <property type="molecule type" value="Transcribed_RNA"/>
</dbReference>
<protein>
    <submittedName>
        <fullName evidence="6">DNA-directed RNA polymerase E subunit 1</fullName>
    </submittedName>
</protein>
<feature type="region of interest" description="Disordered" evidence="5">
    <location>
        <begin position="43"/>
        <end position="71"/>
    </location>
</feature>
<evidence type="ECO:0000256" key="2">
    <source>
        <dbReference type="ARBA" id="ARBA00022528"/>
    </source>
</evidence>
<dbReference type="FunFam" id="3.10.450.40:FF:000008">
    <property type="entry name" value="Protein DCL, chloroplastic"/>
    <property type="match status" value="1"/>
</dbReference>
<evidence type="ECO:0000256" key="1">
    <source>
        <dbReference type="ARBA" id="ARBA00004229"/>
    </source>
</evidence>
<feature type="compositionally biased region" description="Polar residues" evidence="5">
    <location>
        <begin position="46"/>
        <end position="56"/>
    </location>
</feature>
<proteinExistence type="predicted"/>
<dbReference type="PANTHER" id="PTHR33415">
    <property type="entry name" value="PROTEIN EMBRYO DEFECTIVE 514"/>
    <property type="match status" value="1"/>
</dbReference>
<dbReference type="GO" id="GO:0000428">
    <property type="term" value="C:DNA-directed RNA polymerase complex"/>
    <property type="evidence" value="ECO:0007669"/>
    <property type="project" value="UniProtKB-KW"/>
</dbReference>
<dbReference type="InterPro" id="IPR044673">
    <property type="entry name" value="DCL-like"/>
</dbReference>